<dbReference type="InterPro" id="IPR002575">
    <property type="entry name" value="Aminoglycoside_PTrfase"/>
</dbReference>
<sequence>MASAPTPDDVAAACAAAARPLASALAAVNGLARRLAEADWPAGLVEEGGQFHRVLVLPGVGAVRMTRTHEAAAHLSDRMATLQMLSMMAALPFAVPVPLTEVVGEADGLPAGMAAVVQEYLPGEAHPPHTGEVPVLRELCRTLAGIDTAPLRPHLGPPFAYRGPWTAEKVAAVQAVPSMLAASHGPGLWTDGSHDGPGGAVSVDRWAETVATLTTTHTAWTEDPVVPPSLVHGDLAGHNMRWQRSAAGGVGGDGESGSDGDDAERWHLTGILDWDLAAVWDPALNPVYLALWHGEEKLEAIARDADEALRGRVWLGWMALETIYDASLREGPASEIPPANWPQLLRKVLPRIERATAALDRWRVEHAPAFSAVDKR</sequence>
<keyword evidence="3" id="KW-1185">Reference proteome</keyword>
<comment type="caution">
    <text evidence="2">The sequence shown here is derived from an EMBL/GenBank/DDBJ whole genome shotgun (WGS) entry which is preliminary data.</text>
</comment>
<evidence type="ECO:0000259" key="1">
    <source>
        <dbReference type="Pfam" id="PF01636"/>
    </source>
</evidence>
<dbReference type="RefSeq" id="WP_115930763.1">
    <property type="nucleotide sequence ID" value="NZ_QREH01000001.1"/>
</dbReference>
<dbReference type="GO" id="GO:0016301">
    <property type="term" value="F:kinase activity"/>
    <property type="evidence" value="ECO:0007669"/>
    <property type="project" value="UniProtKB-KW"/>
</dbReference>
<feature type="domain" description="Aminoglycoside phosphotransferase" evidence="1">
    <location>
        <begin position="70"/>
        <end position="248"/>
    </location>
</feature>
<name>A0A3D9LA18_9MICC</name>
<evidence type="ECO:0000313" key="2">
    <source>
        <dbReference type="EMBL" id="REE02496.1"/>
    </source>
</evidence>
<accession>A0A3D9LA18</accession>
<keyword evidence="2" id="KW-0808">Transferase</keyword>
<dbReference type="Proteomes" id="UP000256727">
    <property type="component" value="Unassembled WGS sequence"/>
</dbReference>
<dbReference type="AlphaFoldDB" id="A0A3D9LA18"/>
<reference evidence="2 3" key="1">
    <citation type="submission" date="2018-07" db="EMBL/GenBank/DDBJ databases">
        <title>Sequencing the genomes of 1000 actinobacteria strains.</title>
        <authorList>
            <person name="Klenk H.-P."/>
        </authorList>
    </citation>
    <scope>NUCLEOTIDE SEQUENCE [LARGE SCALE GENOMIC DNA]</scope>
    <source>
        <strain evidence="2 3">DSM 14442</strain>
    </source>
</reference>
<dbReference type="Gene3D" id="3.90.1200.10">
    <property type="match status" value="1"/>
</dbReference>
<keyword evidence="2" id="KW-0418">Kinase</keyword>
<proteinExistence type="predicted"/>
<organism evidence="2 3">
    <name type="scientific">Citricoccus muralis</name>
    <dbReference type="NCBI Taxonomy" id="169134"/>
    <lineage>
        <taxon>Bacteria</taxon>
        <taxon>Bacillati</taxon>
        <taxon>Actinomycetota</taxon>
        <taxon>Actinomycetes</taxon>
        <taxon>Micrococcales</taxon>
        <taxon>Micrococcaceae</taxon>
        <taxon>Citricoccus</taxon>
    </lineage>
</organism>
<protein>
    <submittedName>
        <fullName evidence="2">Aminoglycoside phosphotransferase (APT) family kinase protein</fullName>
    </submittedName>
</protein>
<evidence type="ECO:0000313" key="3">
    <source>
        <dbReference type="Proteomes" id="UP000256727"/>
    </source>
</evidence>
<dbReference type="PANTHER" id="PTHR21310">
    <property type="entry name" value="AMINOGLYCOSIDE PHOSPHOTRANSFERASE-RELATED-RELATED"/>
    <property type="match status" value="1"/>
</dbReference>
<gene>
    <name evidence="2" type="ORF">C8E99_0266</name>
</gene>
<dbReference type="InterPro" id="IPR051678">
    <property type="entry name" value="AGP_Transferase"/>
</dbReference>
<dbReference type="Pfam" id="PF01636">
    <property type="entry name" value="APH"/>
    <property type="match status" value="1"/>
</dbReference>
<dbReference type="InterPro" id="IPR011009">
    <property type="entry name" value="Kinase-like_dom_sf"/>
</dbReference>
<dbReference type="SUPFAM" id="SSF56112">
    <property type="entry name" value="Protein kinase-like (PK-like)"/>
    <property type="match status" value="1"/>
</dbReference>
<dbReference type="OrthoDB" id="9797603at2"/>
<dbReference type="EMBL" id="QREH01000001">
    <property type="protein sequence ID" value="REE02496.1"/>
    <property type="molecule type" value="Genomic_DNA"/>
</dbReference>